<dbReference type="AlphaFoldDB" id="A0AAV4R5W1"/>
<evidence type="ECO:0000313" key="2">
    <source>
        <dbReference type="EMBL" id="GIY16014.1"/>
    </source>
</evidence>
<reference evidence="2 3" key="1">
    <citation type="submission" date="2021-06" db="EMBL/GenBank/DDBJ databases">
        <title>Caerostris darwini draft genome.</title>
        <authorList>
            <person name="Kono N."/>
            <person name="Arakawa K."/>
        </authorList>
    </citation>
    <scope>NUCLEOTIDE SEQUENCE [LARGE SCALE GENOMIC DNA]</scope>
</reference>
<evidence type="ECO:0000256" key="1">
    <source>
        <dbReference type="SAM" id="MobiDB-lite"/>
    </source>
</evidence>
<feature type="region of interest" description="Disordered" evidence="1">
    <location>
        <begin position="58"/>
        <end position="78"/>
    </location>
</feature>
<dbReference type="EMBL" id="BPLQ01005622">
    <property type="protein sequence ID" value="GIY16014.1"/>
    <property type="molecule type" value="Genomic_DNA"/>
</dbReference>
<sequence>MERLCLFRFCSLGGWSGPGLSPPPPHSVFLGVQMHLSQRKPIHSPRINHTLREIEWGRGALNPVQPTHPQKQNRNKHKRSIACLTLDVLLAPPSPSLSPPRANLKRFGKRFRPLS</sequence>
<organism evidence="2 3">
    <name type="scientific">Caerostris darwini</name>
    <dbReference type="NCBI Taxonomy" id="1538125"/>
    <lineage>
        <taxon>Eukaryota</taxon>
        <taxon>Metazoa</taxon>
        <taxon>Ecdysozoa</taxon>
        <taxon>Arthropoda</taxon>
        <taxon>Chelicerata</taxon>
        <taxon>Arachnida</taxon>
        <taxon>Araneae</taxon>
        <taxon>Araneomorphae</taxon>
        <taxon>Entelegynae</taxon>
        <taxon>Araneoidea</taxon>
        <taxon>Araneidae</taxon>
        <taxon>Caerostris</taxon>
    </lineage>
</organism>
<protein>
    <submittedName>
        <fullName evidence="2">Uncharacterized protein</fullName>
    </submittedName>
</protein>
<comment type="caution">
    <text evidence="2">The sequence shown here is derived from an EMBL/GenBank/DDBJ whole genome shotgun (WGS) entry which is preliminary data.</text>
</comment>
<feature type="region of interest" description="Disordered" evidence="1">
    <location>
        <begin position="93"/>
        <end position="115"/>
    </location>
</feature>
<dbReference type="Proteomes" id="UP001054837">
    <property type="component" value="Unassembled WGS sequence"/>
</dbReference>
<feature type="compositionally biased region" description="Basic residues" evidence="1">
    <location>
        <begin position="103"/>
        <end position="115"/>
    </location>
</feature>
<proteinExistence type="predicted"/>
<name>A0AAV4R5W1_9ARAC</name>
<gene>
    <name evidence="2" type="ORF">CDAR_250071</name>
</gene>
<keyword evidence="3" id="KW-1185">Reference proteome</keyword>
<accession>A0AAV4R5W1</accession>
<evidence type="ECO:0000313" key="3">
    <source>
        <dbReference type="Proteomes" id="UP001054837"/>
    </source>
</evidence>